<reference evidence="1 2" key="1">
    <citation type="submission" date="2024-03" db="EMBL/GenBank/DDBJ databases">
        <title>Novel species of the genus Variovorax.</title>
        <authorList>
            <person name="Liu Q."/>
            <person name="Xin Y.-H."/>
        </authorList>
    </citation>
    <scope>NUCLEOTIDE SEQUENCE [LARGE SCALE GENOMIC DNA]</scope>
    <source>
        <strain evidence="1 2">KACC 18901</strain>
    </source>
</reference>
<dbReference type="Gene3D" id="3.40.50.2300">
    <property type="match status" value="2"/>
</dbReference>
<organism evidence="1 2">
    <name type="scientific">Variovorax robiniae</name>
    <dbReference type="NCBI Taxonomy" id="1836199"/>
    <lineage>
        <taxon>Bacteria</taxon>
        <taxon>Pseudomonadati</taxon>
        <taxon>Pseudomonadota</taxon>
        <taxon>Betaproteobacteria</taxon>
        <taxon>Burkholderiales</taxon>
        <taxon>Comamonadaceae</taxon>
        <taxon>Variovorax</taxon>
    </lineage>
</organism>
<gene>
    <name evidence="1" type="ORF">WKW79_32945</name>
</gene>
<sequence>MMLVDAARMAGALLAIASGLVVSASSVVAQGIDRVAHIGLLCLSRCDTPAFDALRGGLRSSGWIEGRNLKIEFRAADGHIDRLPDLAQELVNLKPELIMAFNPQATRAAKDATATIPIVFLAVADPVGIGLVDSLARPGGNVTGLATLVPGGLMGKGLELLAQMVPKASRIAVLLNPSNEVSNRLFSLDAQPAARQLGLELHVFRVRAPEDIGPAIDAASQAKVHALWAPGDPIFHNPVQRIPELAARAGLPAMYLTREFVQAGGLMSYGPDLLDLNRRAASYVDKILRGAKPSDLPVEQPTRFHLVINLKTARALKIQVPQSLLVRADEVIE</sequence>
<comment type="caution">
    <text evidence="1">The sequence shown here is derived from an EMBL/GenBank/DDBJ whole genome shotgun (WGS) entry which is preliminary data.</text>
</comment>
<dbReference type="PANTHER" id="PTHR35271">
    <property type="entry name" value="ABC TRANSPORTER, SUBSTRATE-BINDING LIPOPROTEIN-RELATED"/>
    <property type="match status" value="1"/>
</dbReference>
<dbReference type="RefSeq" id="WP_340339452.1">
    <property type="nucleotide sequence ID" value="NZ_JBBKZS010000028.1"/>
</dbReference>
<dbReference type="InterPro" id="IPR007487">
    <property type="entry name" value="ABC_transpt-TYRBP-like"/>
</dbReference>
<dbReference type="EMBL" id="JBBKZS010000028">
    <property type="protein sequence ID" value="MEJ8859413.1"/>
    <property type="molecule type" value="Genomic_DNA"/>
</dbReference>
<keyword evidence="2" id="KW-1185">Reference proteome</keyword>
<dbReference type="Proteomes" id="UP001367030">
    <property type="component" value="Unassembled WGS sequence"/>
</dbReference>
<evidence type="ECO:0000313" key="1">
    <source>
        <dbReference type="EMBL" id="MEJ8859413.1"/>
    </source>
</evidence>
<dbReference type="Pfam" id="PF04392">
    <property type="entry name" value="ABC_sub_bind"/>
    <property type="match status" value="1"/>
</dbReference>
<accession>A0ABU8XHR0</accession>
<name>A0ABU8XHR0_9BURK</name>
<dbReference type="PANTHER" id="PTHR35271:SF1">
    <property type="entry name" value="ABC TRANSPORTER, SUBSTRATE-BINDING LIPOPROTEIN"/>
    <property type="match status" value="1"/>
</dbReference>
<protein>
    <submittedName>
        <fullName evidence="1">ABC transporter substrate-binding protein</fullName>
    </submittedName>
</protein>
<evidence type="ECO:0000313" key="2">
    <source>
        <dbReference type="Proteomes" id="UP001367030"/>
    </source>
</evidence>
<dbReference type="CDD" id="cd06325">
    <property type="entry name" value="PBP1_ABC_unchar_transporter"/>
    <property type="match status" value="1"/>
</dbReference>
<proteinExistence type="predicted"/>